<gene>
    <name evidence="3" type="ORF">ACCAA_530017</name>
</gene>
<proteinExistence type="predicted"/>
<protein>
    <submittedName>
        <fullName evidence="3">17 kDa surface antigen</fullName>
    </submittedName>
</protein>
<name>A0A1A8XTR4_9PROT</name>
<dbReference type="EMBL" id="FLQX01000131">
    <property type="protein sequence ID" value="SBT08126.1"/>
    <property type="molecule type" value="Genomic_DNA"/>
</dbReference>
<evidence type="ECO:0000313" key="4">
    <source>
        <dbReference type="Proteomes" id="UP000199169"/>
    </source>
</evidence>
<dbReference type="STRING" id="1860102.ACCAA_530017"/>
<dbReference type="PROSITE" id="PS51257">
    <property type="entry name" value="PROKAR_LIPOPROTEIN"/>
    <property type="match status" value="1"/>
</dbReference>
<dbReference type="Pfam" id="PF05433">
    <property type="entry name" value="Rick_17kDa_Anti"/>
    <property type="match status" value="1"/>
</dbReference>
<dbReference type="AlphaFoldDB" id="A0A1A8XTR4"/>
<evidence type="ECO:0000259" key="2">
    <source>
        <dbReference type="Pfam" id="PF05433"/>
    </source>
</evidence>
<reference evidence="3 4" key="1">
    <citation type="submission" date="2016-06" db="EMBL/GenBank/DDBJ databases">
        <authorList>
            <person name="Kjaerup R.B."/>
            <person name="Dalgaard T.S."/>
            <person name="Juul-Madsen H.R."/>
        </authorList>
    </citation>
    <scope>NUCLEOTIDE SEQUENCE [LARGE SCALE GENOMIC DNA]</scope>
    <source>
        <strain evidence="3">3</strain>
    </source>
</reference>
<dbReference type="Proteomes" id="UP000199169">
    <property type="component" value="Unassembled WGS sequence"/>
</dbReference>
<evidence type="ECO:0000256" key="1">
    <source>
        <dbReference type="SAM" id="SignalP"/>
    </source>
</evidence>
<feature type="chain" id="PRO_5008381734" evidence="1">
    <location>
        <begin position="23"/>
        <end position="147"/>
    </location>
</feature>
<organism evidence="3 4">
    <name type="scientific">Candidatus Accumulibacter aalborgensis</name>
    <dbReference type="NCBI Taxonomy" id="1860102"/>
    <lineage>
        <taxon>Bacteria</taxon>
        <taxon>Pseudomonadati</taxon>
        <taxon>Pseudomonadota</taxon>
        <taxon>Betaproteobacteria</taxon>
        <taxon>Candidatus Accumulibacter</taxon>
    </lineage>
</organism>
<dbReference type="GO" id="GO:0019867">
    <property type="term" value="C:outer membrane"/>
    <property type="evidence" value="ECO:0007669"/>
    <property type="project" value="InterPro"/>
</dbReference>
<accession>A0A1A8XTR4</accession>
<feature type="signal peptide" evidence="1">
    <location>
        <begin position="1"/>
        <end position="22"/>
    </location>
</feature>
<keyword evidence="4" id="KW-1185">Reference proteome</keyword>
<feature type="domain" description="Glycine zipper 2TM" evidence="2">
    <location>
        <begin position="55"/>
        <end position="95"/>
    </location>
</feature>
<dbReference type="RefSeq" id="WP_186408085.1">
    <property type="nucleotide sequence ID" value="NZ_FLQX01000131.1"/>
</dbReference>
<dbReference type="InterPro" id="IPR008816">
    <property type="entry name" value="Gly_zipper_2TM_dom"/>
</dbReference>
<keyword evidence="1" id="KW-0732">Signal</keyword>
<evidence type="ECO:0000313" key="3">
    <source>
        <dbReference type="EMBL" id="SBT08126.1"/>
    </source>
</evidence>
<sequence length="147" mass="14941">MWQKIVSYLSAFALAVVLSACAAPGPPPGDMQIRSGVIEQITTVQLASNHHAGVGAVVGGLAGLGIGSLIGAGTGRDVAMVLGTVGGALAGNEIQKQHDQPVPGQQIIVRASNGVLVSITQPLNPNLFRGQRVYIEGNGEGARVVSR</sequence>